<dbReference type="SUPFAM" id="SSF47781">
    <property type="entry name" value="RuvA domain 2-like"/>
    <property type="match status" value="1"/>
</dbReference>
<protein>
    <submittedName>
        <fullName evidence="3">Helix-hairpin-helix domain-containing protein</fullName>
    </submittedName>
</protein>
<proteinExistence type="predicted"/>
<feature type="domain" description="Helix-hairpin-helix DNA-binding motif class 1" evidence="2">
    <location>
        <begin position="61"/>
        <end position="80"/>
    </location>
</feature>
<accession>A0ABY9LGV1</accession>
<evidence type="ECO:0000313" key="4">
    <source>
        <dbReference type="Proteomes" id="UP001238096"/>
    </source>
</evidence>
<feature type="domain" description="Helix-hairpin-helix DNA-binding motif class 1" evidence="2">
    <location>
        <begin position="31"/>
        <end position="50"/>
    </location>
</feature>
<dbReference type="Pfam" id="PF12836">
    <property type="entry name" value="HHH_3"/>
    <property type="match status" value="1"/>
</dbReference>
<evidence type="ECO:0000256" key="1">
    <source>
        <dbReference type="SAM" id="MobiDB-lite"/>
    </source>
</evidence>
<reference evidence="4" key="1">
    <citation type="submission" date="2022-10" db="EMBL/GenBank/DDBJ databases">
        <title>Streptococcus didelphis as causative of fatal infections in opossums (Didelphis albiventris).</title>
        <authorList>
            <person name="Breyer G.M."/>
            <person name="Da Silva M.E.R.J."/>
            <person name="Siqueira F.M."/>
        </authorList>
    </citation>
    <scope>NUCLEOTIDE SEQUENCE [LARGE SCALE GENOMIC DNA]</scope>
    <source>
        <strain evidence="4">LBVP101/21</strain>
    </source>
</reference>
<feature type="region of interest" description="Disordered" evidence="1">
    <location>
        <begin position="1"/>
        <end position="26"/>
    </location>
</feature>
<dbReference type="SMART" id="SM00278">
    <property type="entry name" value="HhH1"/>
    <property type="match status" value="2"/>
</dbReference>
<dbReference type="PANTHER" id="PTHR21180:SF32">
    <property type="entry name" value="ENDONUCLEASE_EXONUCLEASE_PHOSPHATASE FAMILY DOMAIN-CONTAINING PROTEIN 1"/>
    <property type="match status" value="1"/>
</dbReference>
<dbReference type="InterPro" id="IPR010994">
    <property type="entry name" value="RuvA_2-like"/>
</dbReference>
<dbReference type="PANTHER" id="PTHR21180">
    <property type="entry name" value="ENDONUCLEASE/EXONUCLEASE/PHOSPHATASE FAMILY DOMAIN-CONTAINING PROTEIN 1"/>
    <property type="match status" value="1"/>
</dbReference>
<sequence>MASSSKATISKTGNPSQPDNKKVNLNNASLEELTKIPGIGEKRAKEIIENRDKLGGFKSLDDLLAISGIGQKTLDKLKDDVEVD</sequence>
<dbReference type="Proteomes" id="UP001238096">
    <property type="component" value="Chromosome"/>
</dbReference>
<dbReference type="InterPro" id="IPR051675">
    <property type="entry name" value="Endo/Exo/Phosphatase_dom_1"/>
</dbReference>
<dbReference type="NCBIfam" id="TIGR00426">
    <property type="entry name" value="competence protein ComEA helix-hairpin-helix repeat region"/>
    <property type="match status" value="1"/>
</dbReference>
<evidence type="ECO:0000313" key="3">
    <source>
        <dbReference type="EMBL" id="WMB28087.1"/>
    </source>
</evidence>
<gene>
    <name evidence="3" type="ORF">N1496_09230</name>
</gene>
<keyword evidence="4" id="KW-1185">Reference proteome</keyword>
<dbReference type="EMBL" id="CP110509">
    <property type="protein sequence ID" value="WMB28087.1"/>
    <property type="molecule type" value="Genomic_DNA"/>
</dbReference>
<name>A0ABY9LGV1_9STRE</name>
<dbReference type="InterPro" id="IPR004509">
    <property type="entry name" value="Competence_ComEA_HhH"/>
</dbReference>
<evidence type="ECO:0000259" key="2">
    <source>
        <dbReference type="SMART" id="SM00278"/>
    </source>
</evidence>
<dbReference type="InterPro" id="IPR003583">
    <property type="entry name" value="Hlx-hairpin-Hlx_DNA-bd_motif"/>
</dbReference>
<dbReference type="Gene3D" id="1.10.150.320">
    <property type="entry name" value="Photosystem II 12 kDa extrinsic protein"/>
    <property type="match status" value="1"/>
</dbReference>
<organism evidence="3 4">
    <name type="scientific">Streptococcus didelphis</name>
    <dbReference type="NCBI Taxonomy" id="102886"/>
    <lineage>
        <taxon>Bacteria</taxon>
        <taxon>Bacillati</taxon>
        <taxon>Bacillota</taxon>
        <taxon>Bacilli</taxon>
        <taxon>Lactobacillales</taxon>
        <taxon>Streptococcaceae</taxon>
        <taxon>Streptococcus</taxon>
    </lineage>
</organism>